<dbReference type="SUPFAM" id="SSF54862">
    <property type="entry name" value="4Fe-4S ferredoxins"/>
    <property type="match status" value="1"/>
</dbReference>
<dbReference type="PROSITE" id="PS51379">
    <property type="entry name" value="4FE4S_FER_2"/>
    <property type="match status" value="2"/>
</dbReference>
<proteinExistence type="predicted"/>
<dbReference type="GO" id="GO:0016491">
    <property type="term" value="F:oxidoreductase activity"/>
    <property type="evidence" value="ECO:0007669"/>
    <property type="project" value="InterPro"/>
</dbReference>
<dbReference type="Pfam" id="PF14691">
    <property type="entry name" value="Fer4_20"/>
    <property type="match status" value="1"/>
</dbReference>
<evidence type="ECO:0000259" key="4">
    <source>
        <dbReference type="PROSITE" id="PS51379"/>
    </source>
</evidence>
<dbReference type="InterPro" id="IPR023753">
    <property type="entry name" value="FAD/NAD-binding_dom"/>
</dbReference>
<comment type="caution">
    <text evidence="5">The sequence shown here is derived from an EMBL/GenBank/DDBJ whole genome shotgun (WGS) entry which is preliminary data.</text>
</comment>
<dbReference type="SUPFAM" id="SSF51971">
    <property type="entry name" value="Nucleotide-binding domain"/>
    <property type="match status" value="2"/>
</dbReference>
<dbReference type="PROSITE" id="PS00198">
    <property type="entry name" value="4FE4S_FER_1"/>
    <property type="match status" value="1"/>
</dbReference>
<feature type="domain" description="4Fe-4S ferredoxin-type" evidence="4">
    <location>
        <begin position="284"/>
        <end position="313"/>
    </location>
</feature>
<accession>A0A939HBX2</accession>
<dbReference type="RefSeq" id="WP_207599642.1">
    <property type="nucleotide sequence ID" value="NZ_JAFNJU010000006.1"/>
</dbReference>
<keyword evidence="3" id="KW-0411">Iron-sulfur</keyword>
<evidence type="ECO:0000313" key="6">
    <source>
        <dbReference type="Proteomes" id="UP000664218"/>
    </source>
</evidence>
<dbReference type="AlphaFoldDB" id="A0A939HBX2"/>
<dbReference type="InterPro" id="IPR017900">
    <property type="entry name" value="4Fe4S_Fe_S_CS"/>
</dbReference>
<dbReference type="Pfam" id="PF07992">
    <property type="entry name" value="Pyr_redox_2"/>
    <property type="match status" value="1"/>
</dbReference>
<reference evidence="5" key="1">
    <citation type="submission" date="2021-03" db="EMBL/GenBank/DDBJ databases">
        <title>Proteiniclasticum marinus sp. nov., isolated from tidal flat sediment.</title>
        <authorList>
            <person name="Namirimu T."/>
            <person name="Yang J.-A."/>
            <person name="Yang S.-H."/>
            <person name="Kim Y.-J."/>
            <person name="Kwon K.K."/>
        </authorList>
    </citation>
    <scope>NUCLEOTIDE SEQUENCE</scope>
    <source>
        <strain evidence="5">SCR006</strain>
    </source>
</reference>
<gene>
    <name evidence="5" type="ORF">J3A84_08775</name>
</gene>
<dbReference type="InterPro" id="IPR028261">
    <property type="entry name" value="DPD_II"/>
</dbReference>
<dbReference type="GO" id="GO:0046872">
    <property type="term" value="F:metal ion binding"/>
    <property type="evidence" value="ECO:0007669"/>
    <property type="project" value="UniProtKB-KW"/>
</dbReference>
<dbReference type="PANTHER" id="PTHR42783:SF3">
    <property type="entry name" value="GLUTAMATE SYNTHASE [NADPH] SMALL CHAIN-RELATED"/>
    <property type="match status" value="1"/>
</dbReference>
<dbReference type="Pfam" id="PF00037">
    <property type="entry name" value="Fer4"/>
    <property type="match status" value="2"/>
</dbReference>
<keyword evidence="1" id="KW-0479">Metal-binding</keyword>
<dbReference type="SUPFAM" id="SSF46548">
    <property type="entry name" value="alpha-helical ferredoxin"/>
    <property type="match status" value="2"/>
</dbReference>
<dbReference type="InterPro" id="IPR017896">
    <property type="entry name" value="4Fe4S_Fe-S-bd"/>
</dbReference>
<dbReference type="Gene3D" id="3.30.70.20">
    <property type="match status" value="1"/>
</dbReference>
<evidence type="ECO:0000313" key="5">
    <source>
        <dbReference type="EMBL" id="MBO1265117.1"/>
    </source>
</evidence>
<dbReference type="PRINTS" id="PR00419">
    <property type="entry name" value="ADXRDTASE"/>
</dbReference>
<evidence type="ECO:0000256" key="1">
    <source>
        <dbReference type="ARBA" id="ARBA00022723"/>
    </source>
</evidence>
<organism evidence="5 6">
    <name type="scientific">Proteiniclasticum aestuarii</name>
    <dbReference type="NCBI Taxonomy" id="2817862"/>
    <lineage>
        <taxon>Bacteria</taxon>
        <taxon>Bacillati</taxon>
        <taxon>Bacillota</taxon>
        <taxon>Clostridia</taxon>
        <taxon>Eubacteriales</taxon>
        <taxon>Clostridiaceae</taxon>
        <taxon>Proteiniclasticum</taxon>
    </lineage>
</organism>
<evidence type="ECO:0000256" key="3">
    <source>
        <dbReference type="ARBA" id="ARBA00023014"/>
    </source>
</evidence>
<dbReference type="Gene3D" id="1.10.1060.10">
    <property type="entry name" value="Alpha-helical ferredoxin"/>
    <property type="match status" value="1"/>
</dbReference>
<dbReference type="InterPro" id="IPR036188">
    <property type="entry name" value="FAD/NAD-bd_sf"/>
</dbReference>
<keyword evidence="2" id="KW-0408">Iron</keyword>
<dbReference type="InterPro" id="IPR009051">
    <property type="entry name" value="Helical_ferredxn"/>
</dbReference>
<keyword evidence="6" id="KW-1185">Reference proteome</keyword>
<dbReference type="Gene3D" id="3.50.50.60">
    <property type="entry name" value="FAD/NAD(P)-binding domain"/>
    <property type="match status" value="2"/>
</dbReference>
<name>A0A939HBX2_9CLOT</name>
<sequence length="895" mass="98677">MTDQIRLLEFVNKVSNTRMGSKNGVTEEDPRFKLLEKIVTEEMAEVALSLEYRGHRTAEEIAAKCGKPLAETKHLLDQLVDVGVSLIKRGGDVDTYWYETWVPGIFELVVNHKENVAKYPQIGKAFDDYGLMRNPIAAGNFPVGLGLMRVIPIESSIDGSSRKASSEEVSGYIRGARLISVSDCSCRTSREVMNQGCGHLKEDMCLQLDDAAEYYIRTGRGREVSKEEAFEIIRKAERDGLMHSIPNTEGEGHTHAICNCCGCSCYALRAANMYNNPDMMRSNYVSTIDKDKCVGCGECVEVCPTNAIQLGHRLCVNSEVPLLKRKDFPHDTEWGPDKWNPDYRINRKETLETGTAPCKSECPAHISIPGYIKLASQGRFDEALEMIKKENPFPAVCGRICPALCESACTRNGLDASVAIDDIKKFIAELDLKKEDRFLPEIRRTHEKKIAIIGGGPSGLTCAYYLAVEGYPVTVFEKEKDMGGMLRYGIPAFRLQKDVIQAEIDVLKSLGVIFKNGVTVGEDVTIKELRSQGYEAFYVSIGAQKGRSLSIEGDQAENVIAGVDFLRESAVEPPKKSLGRTIVIGGGNVAIDVARSALRMDQEGVSMFCLEEREAMPALQDEVHEALEEGVVITNGYGPRRILAKDGRAYAIEFRKCIRTLDENGRFSPLFDEEDYLLVEADTILLSVGQAIHWGSLLEGLGVALHPNGTIKVDPKTLQSSVPDIFAGGDAATGPKYAIHAIAHGKEASISIHRFVNKGQSLVYGRSNKAFIPVDLTNVDYSGYDTVQRERVYTVHSDTLAGVFTDARGLLSEDQIKAETMRCLSCGISVVDEFLCVGCGACSTRCKFDAINLTKVYDAKGVDFPKLKPLIVRNVMKRKVRIVRKKVKAKILGAV</sequence>
<dbReference type="Proteomes" id="UP000664218">
    <property type="component" value="Unassembled WGS sequence"/>
</dbReference>
<dbReference type="PANTHER" id="PTHR42783">
    <property type="entry name" value="GLUTAMATE SYNTHASE [NADPH] SMALL CHAIN"/>
    <property type="match status" value="1"/>
</dbReference>
<evidence type="ECO:0000256" key="2">
    <source>
        <dbReference type="ARBA" id="ARBA00023004"/>
    </source>
</evidence>
<protein>
    <submittedName>
        <fullName evidence="5">FAD-dependent oxidoreductase</fullName>
    </submittedName>
</protein>
<feature type="domain" description="4Fe-4S ferredoxin-type" evidence="4">
    <location>
        <begin position="827"/>
        <end position="856"/>
    </location>
</feature>
<dbReference type="EMBL" id="JAFNJU010000006">
    <property type="protein sequence ID" value="MBO1265117.1"/>
    <property type="molecule type" value="Genomic_DNA"/>
</dbReference>
<dbReference type="GO" id="GO:0051536">
    <property type="term" value="F:iron-sulfur cluster binding"/>
    <property type="evidence" value="ECO:0007669"/>
    <property type="project" value="UniProtKB-KW"/>
</dbReference>